<dbReference type="PANTHER" id="PTHR22916">
    <property type="entry name" value="GLYCOSYLTRANSFERASE"/>
    <property type="match status" value="1"/>
</dbReference>
<reference evidence="2" key="2">
    <citation type="submission" date="2021-04" db="EMBL/GenBank/DDBJ databases">
        <authorList>
            <person name="Gilroy R."/>
        </authorList>
    </citation>
    <scope>NUCLEOTIDE SEQUENCE</scope>
    <source>
        <strain evidence="2">A6-441</strain>
    </source>
</reference>
<dbReference type="EMBL" id="JAHLFN010000079">
    <property type="protein sequence ID" value="MBU3843118.1"/>
    <property type="molecule type" value="Genomic_DNA"/>
</dbReference>
<protein>
    <submittedName>
        <fullName evidence="2">Glycosyltransferase</fullName>
        <ecNumber evidence="2">2.4.-.-</ecNumber>
    </submittedName>
</protein>
<dbReference type="EC" id="2.4.-.-" evidence="2"/>
<dbReference type="Pfam" id="PF00535">
    <property type="entry name" value="Glycos_transf_2"/>
    <property type="match status" value="1"/>
</dbReference>
<organism evidence="2 3">
    <name type="scientific">Candidatus Fusobacterium pullicola</name>
    <dbReference type="NCBI Taxonomy" id="2838601"/>
    <lineage>
        <taxon>Bacteria</taxon>
        <taxon>Fusobacteriati</taxon>
        <taxon>Fusobacteriota</taxon>
        <taxon>Fusobacteriia</taxon>
        <taxon>Fusobacteriales</taxon>
        <taxon>Fusobacteriaceae</taxon>
        <taxon>Fusobacterium</taxon>
    </lineage>
</organism>
<gene>
    <name evidence="2" type="ORF">IAA47_09095</name>
</gene>
<keyword evidence="2" id="KW-0328">Glycosyltransferase</keyword>
<evidence type="ECO:0000313" key="3">
    <source>
        <dbReference type="Proteomes" id="UP000724657"/>
    </source>
</evidence>
<comment type="caution">
    <text evidence="2">The sequence shown here is derived from an EMBL/GenBank/DDBJ whole genome shotgun (WGS) entry which is preliminary data.</text>
</comment>
<name>A0A9E2NXZ6_9FUSO</name>
<dbReference type="SUPFAM" id="SSF53448">
    <property type="entry name" value="Nucleotide-diphospho-sugar transferases"/>
    <property type="match status" value="1"/>
</dbReference>
<dbReference type="PANTHER" id="PTHR22916:SF3">
    <property type="entry name" value="UDP-GLCNAC:BETAGAL BETA-1,3-N-ACETYLGLUCOSAMINYLTRANSFERASE-LIKE PROTEIN 1"/>
    <property type="match status" value="1"/>
</dbReference>
<dbReference type="Gene3D" id="3.90.550.10">
    <property type="entry name" value="Spore Coat Polysaccharide Biosynthesis Protein SpsA, Chain A"/>
    <property type="match status" value="1"/>
</dbReference>
<evidence type="ECO:0000313" key="2">
    <source>
        <dbReference type="EMBL" id="MBU3843118.1"/>
    </source>
</evidence>
<reference evidence="2" key="1">
    <citation type="journal article" date="2021" name="PeerJ">
        <title>Extensive microbial diversity within the chicken gut microbiome revealed by metagenomics and culture.</title>
        <authorList>
            <person name="Gilroy R."/>
            <person name="Ravi A."/>
            <person name="Getino M."/>
            <person name="Pursley I."/>
            <person name="Horton D.L."/>
            <person name="Alikhan N.F."/>
            <person name="Baker D."/>
            <person name="Gharbi K."/>
            <person name="Hall N."/>
            <person name="Watson M."/>
            <person name="Adriaenssens E.M."/>
            <person name="Foster-Nyarko E."/>
            <person name="Jarju S."/>
            <person name="Secka A."/>
            <person name="Antonio M."/>
            <person name="Oren A."/>
            <person name="Chaudhuri R.R."/>
            <person name="La Ragione R."/>
            <person name="Hildebrand F."/>
            <person name="Pallen M.J."/>
        </authorList>
    </citation>
    <scope>NUCLEOTIDE SEQUENCE</scope>
    <source>
        <strain evidence="2">A6-441</strain>
    </source>
</reference>
<dbReference type="Proteomes" id="UP000724657">
    <property type="component" value="Unassembled WGS sequence"/>
</dbReference>
<sequence>MNIELSIIIPVYNVEQYLEECLDSIYAVENIRKEVILVNDGSIDGSLEILKRYEEILI</sequence>
<evidence type="ECO:0000259" key="1">
    <source>
        <dbReference type="Pfam" id="PF00535"/>
    </source>
</evidence>
<accession>A0A9E2NXZ6</accession>
<dbReference type="InterPro" id="IPR001173">
    <property type="entry name" value="Glyco_trans_2-like"/>
</dbReference>
<dbReference type="AlphaFoldDB" id="A0A9E2NXZ6"/>
<keyword evidence="2" id="KW-0808">Transferase</keyword>
<dbReference type="GO" id="GO:0016758">
    <property type="term" value="F:hexosyltransferase activity"/>
    <property type="evidence" value="ECO:0007669"/>
    <property type="project" value="UniProtKB-ARBA"/>
</dbReference>
<dbReference type="InterPro" id="IPR029044">
    <property type="entry name" value="Nucleotide-diphossugar_trans"/>
</dbReference>
<proteinExistence type="predicted"/>
<feature type="domain" description="Glycosyltransferase 2-like" evidence="1">
    <location>
        <begin position="6"/>
        <end position="54"/>
    </location>
</feature>